<dbReference type="AlphaFoldDB" id="A0A4Y8WCZ6"/>
<dbReference type="Proteomes" id="UP000297753">
    <property type="component" value="Unassembled WGS sequence"/>
</dbReference>
<organism evidence="2 3">
    <name type="scientific">Vibrio ouci</name>
    <dbReference type="NCBI Taxonomy" id="2499078"/>
    <lineage>
        <taxon>Bacteria</taxon>
        <taxon>Pseudomonadati</taxon>
        <taxon>Pseudomonadota</taxon>
        <taxon>Gammaproteobacteria</taxon>
        <taxon>Vibrionales</taxon>
        <taxon>Vibrionaceae</taxon>
        <taxon>Vibrio</taxon>
    </lineage>
</organism>
<feature type="compositionally biased region" description="Basic and acidic residues" evidence="1">
    <location>
        <begin position="83"/>
        <end position="95"/>
    </location>
</feature>
<proteinExistence type="predicted"/>
<name>A0A4Y8WCZ6_9VIBR</name>
<feature type="compositionally biased region" description="Polar residues" evidence="1">
    <location>
        <begin position="52"/>
        <end position="67"/>
    </location>
</feature>
<gene>
    <name evidence="2" type="ORF">ELS82_16825</name>
</gene>
<dbReference type="OrthoDB" id="5905773at2"/>
<protein>
    <submittedName>
        <fullName evidence="2">Uncharacterized protein</fullName>
    </submittedName>
</protein>
<reference evidence="2 3" key="1">
    <citation type="submission" date="2019-01" db="EMBL/GenBank/DDBJ databases">
        <title>Vibrio BEI176 sp. nov, a marine bacterium isolated from China: eastern marignal seas.</title>
        <authorList>
            <person name="Li B."/>
        </authorList>
    </citation>
    <scope>NUCLEOTIDE SEQUENCE [LARGE SCALE GENOMIC DNA]</scope>
    <source>
        <strain evidence="2 3">BEI176</strain>
    </source>
</reference>
<accession>A0A4Y8WCZ6</accession>
<evidence type="ECO:0000313" key="2">
    <source>
        <dbReference type="EMBL" id="TFH90475.1"/>
    </source>
</evidence>
<dbReference type="EMBL" id="SATR01000028">
    <property type="protein sequence ID" value="TFH90475.1"/>
    <property type="molecule type" value="Genomic_DNA"/>
</dbReference>
<comment type="caution">
    <text evidence="2">The sequence shown here is derived from an EMBL/GenBank/DDBJ whole genome shotgun (WGS) entry which is preliminary data.</text>
</comment>
<evidence type="ECO:0000313" key="3">
    <source>
        <dbReference type="Proteomes" id="UP000297753"/>
    </source>
</evidence>
<keyword evidence="3" id="KW-1185">Reference proteome</keyword>
<evidence type="ECO:0000256" key="1">
    <source>
        <dbReference type="SAM" id="MobiDB-lite"/>
    </source>
</evidence>
<feature type="region of interest" description="Disordered" evidence="1">
    <location>
        <begin position="38"/>
        <end position="97"/>
    </location>
</feature>
<sequence>MVCLLSLTACSANNEVQQNEKRLSNEGEVPQGVEIQPNLTADSEPLSDDDSNTILSANDDLNTNVQTKHPLVETDQVIGNQNKDIHSKSASEKSHYLLNNEPTKQVIKSIESVTDTLNMITFGIFATDHW</sequence>